<dbReference type="Gene3D" id="3.20.20.70">
    <property type="entry name" value="Aldolase class I"/>
    <property type="match status" value="1"/>
</dbReference>
<evidence type="ECO:0000256" key="1">
    <source>
        <dbReference type="ARBA" id="ARBA00004948"/>
    </source>
</evidence>
<evidence type="ECO:0000256" key="2">
    <source>
        <dbReference type="ARBA" id="ARBA00022977"/>
    </source>
</evidence>
<dbReference type="GO" id="GO:0005737">
    <property type="term" value="C:cytoplasm"/>
    <property type="evidence" value="ECO:0007669"/>
    <property type="project" value="TreeGrafter"/>
</dbReference>
<comment type="pathway">
    <text evidence="1">Cofactor biosynthesis; thiamine diphosphate biosynthesis.</text>
</comment>
<dbReference type="GO" id="GO:0009228">
    <property type="term" value="P:thiamine biosynthetic process"/>
    <property type="evidence" value="ECO:0007669"/>
    <property type="project" value="UniProtKB-KW"/>
</dbReference>
<dbReference type="CDD" id="cd00564">
    <property type="entry name" value="TMP_TenI"/>
    <property type="match status" value="1"/>
</dbReference>
<dbReference type="InterPro" id="IPR013785">
    <property type="entry name" value="Aldolase_TIM"/>
</dbReference>
<name>X0U293_9ZZZZ</name>
<accession>X0U293</accession>
<dbReference type="Pfam" id="PF02581">
    <property type="entry name" value="TMP-TENI"/>
    <property type="match status" value="1"/>
</dbReference>
<evidence type="ECO:0000259" key="3">
    <source>
        <dbReference type="Pfam" id="PF02581"/>
    </source>
</evidence>
<dbReference type="AlphaFoldDB" id="X0U293"/>
<dbReference type="PANTHER" id="PTHR20857:SF15">
    <property type="entry name" value="THIAMINE-PHOSPHATE SYNTHASE"/>
    <property type="match status" value="1"/>
</dbReference>
<evidence type="ECO:0000313" key="4">
    <source>
        <dbReference type="EMBL" id="GAF99664.1"/>
    </source>
</evidence>
<sequence length="98" mass="10105">TVEQAVAAQSEGADHIAVGSMYPTPSKETAVVVGLGRLRQIRQAVSLPIVAIGGITKDNASEVITAGADSVAVISAVLGTELPEEAARQIVDRLDVER</sequence>
<protein>
    <recommendedName>
        <fullName evidence="3">Thiamine phosphate synthase/TenI domain-containing protein</fullName>
    </recommendedName>
</protein>
<gene>
    <name evidence="4" type="ORF">S01H1_45170</name>
</gene>
<keyword evidence="2" id="KW-0784">Thiamine biosynthesis</keyword>
<dbReference type="SUPFAM" id="SSF51391">
    <property type="entry name" value="Thiamin phosphate synthase"/>
    <property type="match status" value="1"/>
</dbReference>
<comment type="caution">
    <text evidence="4">The sequence shown here is derived from an EMBL/GenBank/DDBJ whole genome shotgun (WGS) entry which is preliminary data.</text>
</comment>
<feature type="non-terminal residue" evidence="4">
    <location>
        <position position="1"/>
    </location>
</feature>
<dbReference type="EMBL" id="BARS01028844">
    <property type="protein sequence ID" value="GAF99664.1"/>
    <property type="molecule type" value="Genomic_DNA"/>
</dbReference>
<proteinExistence type="predicted"/>
<reference evidence="4" key="1">
    <citation type="journal article" date="2014" name="Front. Microbiol.">
        <title>High frequency of phylogenetically diverse reductive dehalogenase-homologous genes in deep subseafloor sedimentary metagenomes.</title>
        <authorList>
            <person name="Kawai M."/>
            <person name="Futagami T."/>
            <person name="Toyoda A."/>
            <person name="Takaki Y."/>
            <person name="Nishi S."/>
            <person name="Hori S."/>
            <person name="Arai W."/>
            <person name="Tsubouchi T."/>
            <person name="Morono Y."/>
            <person name="Uchiyama I."/>
            <person name="Ito T."/>
            <person name="Fujiyama A."/>
            <person name="Inagaki F."/>
            <person name="Takami H."/>
        </authorList>
    </citation>
    <scope>NUCLEOTIDE SEQUENCE</scope>
    <source>
        <strain evidence="4">Expedition CK06-06</strain>
    </source>
</reference>
<dbReference type="PANTHER" id="PTHR20857">
    <property type="entry name" value="THIAMINE-PHOSPHATE PYROPHOSPHORYLASE"/>
    <property type="match status" value="1"/>
</dbReference>
<organism evidence="4">
    <name type="scientific">marine sediment metagenome</name>
    <dbReference type="NCBI Taxonomy" id="412755"/>
    <lineage>
        <taxon>unclassified sequences</taxon>
        <taxon>metagenomes</taxon>
        <taxon>ecological metagenomes</taxon>
    </lineage>
</organism>
<feature type="domain" description="Thiamine phosphate synthase/TenI" evidence="3">
    <location>
        <begin position="2"/>
        <end position="77"/>
    </location>
</feature>
<dbReference type="InterPro" id="IPR022998">
    <property type="entry name" value="ThiamineP_synth_TenI"/>
</dbReference>
<dbReference type="GO" id="GO:0004789">
    <property type="term" value="F:thiamine-phosphate diphosphorylase activity"/>
    <property type="evidence" value="ECO:0007669"/>
    <property type="project" value="TreeGrafter"/>
</dbReference>
<dbReference type="InterPro" id="IPR036206">
    <property type="entry name" value="ThiamineP_synth_sf"/>
</dbReference>